<dbReference type="GO" id="GO:0034440">
    <property type="term" value="P:lipid oxidation"/>
    <property type="evidence" value="ECO:0007669"/>
    <property type="project" value="InterPro"/>
</dbReference>
<dbReference type="InterPro" id="IPR000907">
    <property type="entry name" value="LipOase"/>
</dbReference>
<evidence type="ECO:0000256" key="1">
    <source>
        <dbReference type="ARBA" id="ARBA00022723"/>
    </source>
</evidence>
<keyword evidence="1" id="KW-0479">Metal-binding</keyword>
<dbReference type="InterPro" id="IPR013819">
    <property type="entry name" value="LipOase_C"/>
</dbReference>
<evidence type="ECO:0000259" key="4">
    <source>
        <dbReference type="PROSITE" id="PS51393"/>
    </source>
</evidence>
<dbReference type="Gene3D" id="3.10.450.60">
    <property type="match status" value="1"/>
</dbReference>
<name>A0A7S1LYQ7_NEODS</name>
<dbReference type="GO" id="GO:0046872">
    <property type="term" value="F:metal ion binding"/>
    <property type="evidence" value="ECO:0007669"/>
    <property type="project" value="UniProtKB-KW"/>
</dbReference>
<evidence type="ECO:0000256" key="3">
    <source>
        <dbReference type="ARBA" id="ARBA00023002"/>
    </source>
</evidence>
<gene>
    <name evidence="5" type="ORF">NDES1114_LOCUS15399</name>
</gene>
<dbReference type="GO" id="GO:0016702">
    <property type="term" value="F:oxidoreductase activity, acting on single donors with incorporation of molecular oxygen, incorporation of two atoms of oxygen"/>
    <property type="evidence" value="ECO:0007669"/>
    <property type="project" value="InterPro"/>
</dbReference>
<feature type="domain" description="Lipoxygenase" evidence="4">
    <location>
        <begin position="14"/>
        <end position="574"/>
    </location>
</feature>
<dbReference type="AlphaFoldDB" id="A0A7S1LYQ7"/>
<keyword evidence="3" id="KW-0560">Oxidoreductase</keyword>
<evidence type="ECO:0000256" key="2">
    <source>
        <dbReference type="ARBA" id="ARBA00022964"/>
    </source>
</evidence>
<proteinExistence type="predicted"/>
<dbReference type="SUPFAM" id="SSF48484">
    <property type="entry name" value="Lipoxigenase"/>
    <property type="match status" value="1"/>
</dbReference>
<dbReference type="PANTHER" id="PTHR11771">
    <property type="entry name" value="LIPOXYGENASE"/>
    <property type="match status" value="1"/>
</dbReference>
<keyword evidence="2" id="KW-0223">Dioxygenase</keyword>
<dbReference type="InterPro" id="IPR036226">
    <property type="entry name" value="LipOase_C_sf"/>
</dbReference>
<evidence type="ECO:0000313" key="5">
    <source>
        <dbReference type="EMBL" id="CAD9117272.1"/>
    </source>
</evidence>
<protein>
    <recommendedName>
        <fullName evidence="4">Lipoxygenase domain-containing protein</fullName>
    </recommendedName>
</protein>
<organism evidence="5">
    <name type="scientific">Neobodo designis</name>
    <name type="common">Flagellated protozoan</name>
    <name type="synonym">Bodo designis</name>
    <dbReference type="NCBI Taxonomy" id="312471"/>
    <lineage>
        <taxon>Eukaryota</taxon>
        <taxon>Discoba</taxon>
        <taxon>Euglenozoa</taxon>
        <taxon>Kinetoplastea</taxon>
        <taxon>Metakinetoplastina</taxon>
        <taxon>Neobodonida</taxon>
        <taxon>Neobodo</taxon>
    </lineage>
</organism>
<dbReference type="Pfam" id="PF00305">
    <property type="entry name" value="Lipoxygenase"/>
    <property type="match status" value="1"/>
</dbReference>
<sequence length="576" mass="65619">MGCGASKTDNSGLLCLPQDTPKDLLEKRREGLAANKELYVAEVPKDLPNWVKKVPGEEITVKGLWELTKVFYRLQKSYFDQWVERSVNKIEHDERFKEPFGRFEVVFDETNHDKFREVPKVARVWKTDEEFGYQHLNGLIPAFIERCAKIPDNFKVTDDMVNLPEGQTLASLAEGRRLYISDVCETLEDVPTINGNVQCVPMILFVTTFDDRFLPIAITLDRKGGRVYTPKVDTDAVWLAAKVQAMCSEFQVHTLLIHALTEHMMMEPFWIACCQSLSEMHPLHALLDRNMWNMVYVNHGVRASILEDENWTDTKGALQANLQCGKDGSKEILSRMYKSINWGDYFDIPKRWAAKDVGDIKDFRYRDEILKLWDMMHTLCLDFLKALYPTAEALAKDTEVQALGKAMADPQVGDMRGVPVGPGGKIESVEQLALICTMVMFQCGVRHSHVENAAVYYYQWIPLFPASCKIPVPIPEGFTDADIDAGLPNMERTVSQIALIDSVNLENPGEVSRLPDYPKDFMSKAPKGCRKAVDDYVAKLNKYDDEMVADYKKLQGKLLIDVPFLRPRELAQSIWN</sequence>
<reference evidence="5" key="1">
    <citation type="submission" date="2021-01" db="EMBL/GenBank/DDBJ databases">
        <authorList>
            <person name="Corre E."/>
            <person name="Pelletier E."/>
            <person name="Niang G."/>
            <person name="Scheremetjew M."/>
            <person name="Finn R."/>
            <person name="Kale V."/>
            <person name="Holt S."/>
            <person name="Cochrane G."/>
            <person name="Meng A."/>
            <person name="Brown T."/>
            <person name="Cohen L."/>
        </authorList>
    </citation>
    <scope>NUCLEOTIDE SEQUENCE</scope>
    <source>
        <strain evidence="5">CCAP 1951/1</strain>
    </source>
</reference>
<dbReference type="Gene3D" id="1.20.245.10">
    <property type="entry name" value="Lipoxygenase-1, Domain 5"/>
    <property type="match status" value="1"/>
</dbReference>
<accession>A0A7S1LYQ7</accession>
<dbReference type="EMBL" id="HBGF01023312">
    <property type="protein sequence ID" value="CAD9117272.1"/>
    <property type="molecule type" value="Transcribed_RNA"/>
</dbReference>
<dbReference type="PROSITE" id="PS51393">
    <property type="entry name" value="LIPOXYGENASE_3"/>
    <property type="match status" value="1"/>
</dbReference>